<evidence type="ECO:0000256" key="9">
    <source>
        <dbReference type="ARBA" id="ARBA00043149"/>
    </source>
</evidence>
<dbReference type="GO" id="GO:0006071">
    <property type="term" value="P:glycerol metabolic process"/>
    <property type="evidence" value="ECO:0007669"/>
    <property type="project" value="UniProtKB-KW"/>
</dbReference>
<dbReference type="InterPro" id="IPR018485">
    <property type="entry name" value="FGGY_C"/>
</dbReference>
<dbReference type="NCBIfam" id="NF000756">
    <property type="entry name" value="PRK00047.1"/>
    <property type="match status" value="1"/>
</dbReference>
<reference evidence="14" key="1">
    <citation type="submission" date="2019-07" db="EMBL/GenBank/DDBJ databases">
        <title>Hyphodiscus hymeniophilus genome sequencing and assembly.</title>
        <authorList>
            <person name="Kramer G."/>
            <person name="Nodwell J."/>
        </authorList>
    </citation>
    <scope>NUCLEOTIDE SEQUENCE</scope>
    <source>
        <strain evidence="14">ATCC 34498</strain>
    </source>
</reference>
<dbReference type="OrthoDB" id="5422795at2759"/>
<dbReference type="InterPro" id="IPR000577">
    <property type="entry name" value="Carb_kinase_FGGY"/>
</dbReference>
<evidence type="ECO:0000256" key="1">
    <source>
        <dbReference type="ARBA" id="ARBA00005190"/>
    </source>
</evidence>
<evidence type="ECO:0000256" key="2">
    <source>
        <dbReference type="ARBA" id="ARBA00009156"/>
    </source>
</evidence>
<organism evidence="14 15">
    <name type="scientific">Hyphodiscus hymeniophilus</name>
    <dbReference type="NCBI Taxonomy" id="353542"/>
    <lineage>
        <taxon>Eukaryota</taxon>
        <taxon>Fungi</taxon>
        <taxon>Dikarya</taxon>
        <taxon>Ascomycota</taxon>
        <taxon>Pezizomycotina</taxon>
        <taxon>Leotiomycetes</taxon>
        <taxon>Helotiales</taxon>
        <taxon>Hyphodiscaceae</taxon>
        <taxon>Hyphodiscus</taxon>
    </lineage>
</organism>
<evidence type="ECO:0000256" key="7">
    <source>
        <dbReference type="ARBA" id="ARBA00022798"/>
    </source>
</evidence>
<comment type="similarity">
    <text evidence="2 10">Belongs to the FGGY kinase family.</text>
</comment>
<dbReference type="CDD" id="cd07792">
    <property type="entry name" value="ASKHA_NBD_FGGY_GK1-3-like"/>
    <property type="match status" value="1"/>
</dbReference>
<evidence type="ECO:0000259" key="13">
    <source>
        <dbReference type="Pfam" id="PF02782"/>
    </source>
</evidence>
<dbReference type="InterPro" id="IPR005999">
    <property type="entry name" value="Glycerol_kin"/>
</dbReference>
<dbReference type="FunFam" id="3.30.420.40:FF:000086">
    <property type="entry name" value="Glycerol kinase"/>
    <property type="match status" value="1"/>
</dbReference>
<evidence type="ECO:0000256" key="11">
    <source>
        <dbReference type="SAM" id="MobiDB-lite"/>
    </source>
</evidence>
<protein>
    <recommendedName>
        <fullName evidence="3">glycerol kinase</fullName>
        <ecNumber evidence="3">2.7.1.30</ecNumber>
    </recommendedName>
    <alternativeName>
        <fullName evidence="9">ATP:glycerol 3-phosphotransferase</fullName>
    </alternativeName>
</protein>
<evidence type="ECO:0000256" key="5">
    <source>
        <dbReference type="ARBA" id="ARBA00022741"/>
    </source>
</evidence>
<evidence type="ECO:0000256" key="4">
    <source>
        <dbReference type="ARBA" id="ARBA00022679"/>
    </source>
</evidence>
<dbReference type="InterPro" id="IPR043129">
    <property type="entry name" value="ATPase_NBD"/>
</dbReference>
<dbReference type="PROSITE" id="PS00933">
    <property type="entry name" value="FGGY_KINASES_1"/>
    <property type="match status" value="1"/>
</dbReference>
<dbReference type="EMBL" id="VNKQ01000009">
    <property type="protein sequence ID" value="KAG0648923.1"/>
    <property type="molecule type" value="Genomic_DNA"/>
</dbReference>
<gene>
    <name evidence="14" type="ORF">D0Z07_4797</name>
</gene>
<sequence>MDSMPIRIPSSGNLNVLKTTAESPESKHLENASPSTISHEEHLPRGIHETESEKKDHWFIGSIDCGTTSSRFLIFDGEGTPVASHQIEFENIYPQSGWHEHDPVELINSVDQCMEKATAEFIEQGHTKDQIKAIGITNQRETTLCWDTNTGEPLYNAIVWPDTRTTSIVHELKAREGADDLLQLCGLPLSTYPSSVKFLWMYRNVEAVKKAYDEGRLSFGTVDTWLIYKLNGGKEGGIHVTDTTNASRTMFMNIHTLKYDDKLLDFFKLDQKNITLPKIVPSSDKDAFGALAYGSLKGLKITGCLGDQSSALVGQCGFNPGEAKNTYGTGCFLLYNVGDKPVISKHGLLATVAYDFGGGRPIYALEGSIAVAGSGVKFLMNNLGFIKHSSKITELAESVPDNGGVVFVTAFSGLFAPYWIDDAKGTLFGITQHTQRGHIARATLEATCYQTKAILDAMEKDSGHKLGGLAVDGGMSNSDLTMQTQADILGIPIERPIMRETTALGAAIAAGFAVDIWKEFDELKEINKKDRTIFMPQITKKKSDAMFVHWSHAVEMSKGWVKESEEDDEEIAEKKD</sequence>
<comment type="caution">
    <text evidence="14">The sequence shown here is derived from an EMBL/GenBank/DDBJ whole genome shotgun (WGS) entry which is preliminary data.</text>
</comment>
<dbReference type="InterPro" id="IPR018484">
    <property type="entry name" value="FGGY_N"/>
</dbReference>
<keyword evidence="8" id="KW-0067">ATP-binding</keyword>
<evidence type="ECO:0000256" key="10">
    <source>
        <dbReference type="RuleBase" id="RU003733"/>
    </source>
</evidence>
<dbReference type="Proteomes" id="UP000785200">
    <property type="component" value="Unassembled WGS sequence"/>
</dbReference>
<dbReference type="PANTHER" id="PTHR10196">
    <property type="entry name" value="SUGAR KINASE"/>
    <property type="match status" value="1"/>
</dbReference>
<dbReference type="GO" id="GO:0006641">
    <property type="term" value="P:triglyceride metabolic process"/>
    <property type="evidence" value="ECO:0007669"/>
    <property type="project" value="TreeGrafter"/>
</dbReference>
<keyword evidence="7" id="KW-0319">Glycerol metabolism</keyword>
<dbReference type="FunFam" id="3.30.420.40:FF:000085">
    <property type="entry name" value="Glycerol kinase 2"/>
    <property type="match status" value="1"/>
</dbReference>
<evidence type="ECO:0000259" key="12">
    <source>
        <dbReference type="Pfam" id="PF00370"/>
    </source>
</evidence>
<dbReference type="SUPFAM" id="SSF53067">
    <property type="entry name" value="Actin-like ATPase domain"/>
    <property type="match status" value="2"/>
</dbReference>
<dbReference type="GO" id="GO:0046167">
    <property type="term" value="P:glycerol-3-phosphate biosynthetic process"/>
    <property type="evidence" value="ECO:0007669"/>
    <property type="project" value="TreeGrafter"/>
</dbReference>
<dbReference type="GO" id="GO:0005524">
    <property type="term" value="F:ATP binding"/>
    <property type="evidence" value="ECO:0007669"/>
    <property type="project" value="UniProtKB-KW"/>
</dbReference>
<evidence type="ECO:0000313" key="15">
    <source>
        <dbReference type="Proteomes" id="UP000785200"/>
    </source>
</evidence>
<accession>A0A9P6VJ41</accession>
<dbReference type="PIRSF" id="PIRSF000538">
    <property type="entry name" value="GlpK"/>
    <property type="match status" value="1"/>
</dbReference>
<dbReference type="AlphaFoldDB" id="A0A9P6VJ41"/>
<dbReference type="NCBIfam" id="TIGR01311">
    <property type="entry name" value="glycerol_kin"/>
    <property type="match status" value="1"/>
</dbReference>
<feature type="domain" description="Carbohydrate kinase FGGY N-terminal" evidence="12">
    <location>
        <begin position="60"/>
        <end position="314"/>
    </location>
</feature>
<keyword evidence="15" id="KW-1185">Reference proteome</keyword>
<evidence type="ECO:0000313" key="14">
    <source>
        <dbReference type="EMBL" id="KAG0648923.1"/>
    </source>
</evidence>
<keyword evidence="4 10" id="KW-0808">Transferase</keyword>
<feature type="domain" description="Carbohydrate kinase FGGY C-terminal" evidence="13">
    <location>
        <begin position="324"/>
        <end position="513"/>
    </location>
</feature>
<comment type="pathway">
    <text evidence="1">Polyol metabolism; glycerol degradation via glycerol kinase pathway; sn-glycerol 3-phosphate from glycerol: step 1/1.</text>
</comment>
<dbReference type="InterPro" id="IPR042018">
    <property type="entry name" value="GK1-3_metazoan-type"/>
</dbReference>
<keyword evidence="6 10" id="KW-0418">Kinase</keyword>
<dbReference type="GO" id="GO:0005739">
    <property type="term" value="C:mitochondrion"/>
    <property type="evidence" value="ECO:0007669"/>
    <property type="project" value="TreeGrafter"/>
</dbReference>
<dbReference type="Pfam" id="PF02782">
    <property type="entry name" value="FGGY_C"/>
    <property type="match status" value="1"/>
</dbReference>
<evidence type="ECO:0000256" key="8">
    <source>
        <dbReference type="ARBA" id="ARBA00022840"/>
    </source>
</evidence>
<feature type="region of interest" description="Disordered" evidence="11">
    <location>
        <begin position="21"/>
        <end position="44"/>
    </location>
</feature>
<proteinExistence type="inferred from homology"/>
<keyword evidence="5" id="KW-0547">Nucleotide-binding</keyword>
<dbReference type="PANTHER" id="PTHR10196:SF69">
    <property type="entry name" value="GLYCEROL KINASE"/>
    <property type="match status" value="1"/>
</dbReference>
<dbReference type="Pfam" id="PF00370">
    <property type="entry name" value="FGGY_N"/>
    <property type="match status" value="1"/>
</dbReference>
<name>A0A9P6VJ41_9HELO</name>
<dbReference type="Gene3D" id="3.30.420.40">
    <property type="match status" value="2"/>
</dbReference>
<dbReference type="EC" id="2.7.1.30" evidence="3"/>
<dbReference type="GO" id="GO:0004370">
    <property type="term" value="F:glycerol kinase activity"/>
    <property type="evidence" value="ECO:0007669"/>
    <property type="project" value="UniProtKB-EC"/>
</dbReference>
<evidence type="ECO:0000256" key="3">
    <source>
        <dbReference type="ARBA" id="ARBA00012099"/>
    </source>
</evidence>
<dbReference type="InterPro" id="IPR018483">
    <property type="entry name" value="Carb_kinase_FGGY_CS"/>
</dbReference>
<dbReference type="PROSITE" id="PS00445">
    <property type="entry name" value="FGGY_KINASES_2"/>
    <property type="match status" value="1"/>
</dbReference>
<evidence type="ECO:0000256" key="6">
    <source>
        <dbReference type="ARBA" id="ARBA00022777"/>
    </source>
</evidence>